<dbReference type="InterPro" id="IPR051013">
    <property type="entry name" value="MBL_superfamily_lactonases"/>
</dbReference>
<sequence length="296" mass="31963">MIVTGTPARWTVGNAKIGRVDEVVLEGQGSWLLPGATAELVAGQRWLDPSAVDARGEIRLSVHSFVVDISGTRIVIDTGVGNHKVRDNPAWNNLDTDYPANLGKTGFDPDSVDLVINTHIHRDHVGWNTTLRQGVWQPTFRNARYLTSRSEWDYWAAASLNEDQQRMFADSVTPVRDAGQLDLVDVETPVEIAEGVELIPTPGHTPGHVSVRIASAGRTALVTGDFLHHPVQVAYPDLCCGADVDGAVAERTRKAMLSSLVDTQTLVLGSHFTHPTAGFVRNGVSGLVLTPPAETS</sequence>
<reference evidence="7" key="1">
    <citation type="submission" date="2016-06" db="EMBL/GenBank/DDBJ databases">
        <authorList>
            <person name="Sutton G."/>
            <person name="Brinkac L."/>
            <person name="Sanka R."/>
            <person name="Adams M."/>
            <person name="Lau E."/>
            <person name="Sam S."/>
            <person name="Sreng N."/>
            <person name="Him V."/>
            <person name="Kerleguer A."/>
            <person name="Cheng S."/>
        </authorList>
    </citation>
    <scope>NUCLEOTIDE SEQUENCE [LARGE SCALE GENOMIC DNA]</scope>
    <source>
        <strain evidence="7">E861</strain>
    </source>
</reference>
<feature type="domain" description="Metallo-beta-lactamase" evidence="5">
    <location>
        <begin position="61"/>
        <end position="271"/>
    </location>
</feature>
<proteinExistence type="inferred from homology"/>
<dbReference type="PANTHER" id="PTHR42978">
    <property type="entry name" value="QUORUM-QUENCHING LACTONASE YTNP-RELATED-RELATED"/>
    <property type="match status" value="1"/>
</dbReference>
<evidence type="ECO:0000256" key="2">
    <source>
        <dbReference type="ARBA" id="ARBA00022723"/>
    </source>
</evidence>
<keyword evidence="4" id="KW-0862">Zinc</keyword>
<keyword evidence="2" id="KW-0479">Metal-binding</keyword>
<evidence type="ECO:0000313" key="7">
    <source>
        <dbReference type="Proteomes" id="UP000093592"/>
    </source>
</evidence>
<dbReference type="Pfam" id="PF00753">
    <property type="entry name" value="Lactamase_B"/>
    <property type="match status" value="1"/>
</dbReference>
<dbReference type="InterPro" id="IPR001279">
    <property type="entry name" value="Metallo-B-lactamas"/>
</dbReference>
<dbReference type="InterPro" id="IPR036866">
    <property type="entry name" value="RibonucZ/Hydroxyglut_hydro"/>
</dbReference>
<dbReference type="SMART" id="SM00849">
    <property type="entry name" value="Lactamase_B"/>
    <property type="match status" value="1"/>
</dbReference>
<dbReference type="SUPFAM" id="SSF56281">
    <property type="entry name" value="Metallo-hydrolase/oxidoreductase"/>
    <property type="match status" value="1"/>
</dbReference>
<evidence type="ECO:0000313" key="6">
    <source>
        <dbReference type="EMBL" id="OBI50569.1"/>
    </source>
</evidence>
<evidence type="ECO:0000256" key="1">
    <source>
        <dbReference type="ARBA" id="ARBA00007749"/>
    </source>
</evidence>
<keyword evidence="3 6" id="KW-0378">Hydrolase</keyword>
<dbReference type="GO" id="GO:0016787">
    <property type="term" value="F:hydrolase activity"/>
    <property type="evidence" value="ECO:0007669"/>
    <property type="project" value="UniProtKB-KW"/>
</dbReference>
<evidence type="ECO:0000256" key="4">
    <source>
        <dbReference type="ARBA" id="ARBA00022833"/>
    </source>
</evidence>
<dbReference type="EMBL" id="LZKJ01000050">
    <property type="protein sequence ID" value="OBI50569.1"/>
    <property type="molecule type" value="Genomic_DNA"/>
</dbReference>
<accession>A0A1A2ZJ07</accession>
<organism evidence="6 7">
    <name type="scientific">Mycobacterium kyorinense</name>
    <dbReference type="NCBI Taxonomy" id="487514"/>
    <lineage>
        <taxon>Bacteria</taxon>
        <taxon>Bacillati</taxon>
        <taxon>Actinomycetota</taxon>
        <taxon>Actinomycetes</taxon>
        <taxon>Mycobacteriales</taxon>
        <taxon>Mycobacteriaceae</taxon>
        <taxon>Mycobacterium</taxon>
    </lineage>
</organism>
<dbReference type="PANTHER" id="PTHR42978:SF6">
    <property type="entry name" value="QUORUM-QUENCHING LACTONASE YTNP-RELATED"/>
    <property type="match status" value="1"/>
</dbReference>
<dbReference type="CDD" id="cd16277">
    <property type="entry name" value="metallo-hydrolase-like_MBL-fold"/>
    <property type="match status" value="1"/>
</dbReference>
<dbReference type="Gene3D" id="3.60.15.10">
    <property type="entry name" value="Ribonuclease Z/Hydroxyacylglutathione hydrolase-like"/>
    <property type="match status" value="1"/>
</dbReference>
<dbReference type="AlphaFoldDB" id="A0A1A2ZJ07"/>
<protein>
    <submittedName>
        <fullName evidence="6">MBL fold metallo-hydrolase</fullName>
    </submittedName>
</protein>
<comment type="caution">
    <text evidence="6">The sequence shown here is derived from an EMBL/GenBank/DDBJ whole genome shotgun (WGS) entry which is preliminary data.</text>
</comment>
<name>A0A1A2ZJ07_9MYCO</name>
<dbReference type="GO" id="GO:0046872">
    <property type="term" value="F:metal ion binding"/>
    <property type="evidence" value="ECO:0007669"/>
    <property type="project" value="UniProtKB-KW"/>
</dbReference>
<comment type="similarity">
    <text evidence="1">Belongs to the metallo-beta-lactamase superfamily.</text>
</comment>
<gene>
    <name evidence="6" type="ORF">A5707_15245</name>
</gene>
<evidence type="ECO:0000256" key="3">
    <source>
        <dbReference type="ARBA" id="ARBA00022801"/>
    </source>
</evidence>
<evidence type="ECO:0000259" key="5">
    <source>
        <dbReference type="SMART" id="SM00849"/>
    </source>
</evidence>
<dbReference type="Proteomes" id="UP000093592">
    <property type="component" value="Unassembled WGS sequence"/>
</dbReference>